<dbReference type="Gramene" id="OMO83824">
    <property type="protein sequence ID" value="OMO83824"/>
    <property type="gene ID" value="CCACVL1_11154"/>
</dbReference>
<accession>A0A1R3IMK8</accession>
<comment type="caution">
    <text evidence="1">The sequence shown here is derived from an EMBL/GenBank/DDBJ whole genome shotgun (WGS) entry which is preliminary data.</text>
</comment>
<reference evidence="1 2" key="1">
    <citation type="submission" date="2013-09" db="EMBL/GenBank/DDBJ databases">
        <title>Corchorus capsularis genome sequencing.</title>
        <authorList>
            <person name="Alam M."/>
            <person name="Haque M.S."/>
            <person name="Islam M.S."/>
            <person name="Emdad E.M."/>
            <person name="Islam M.M."/>
            <person name="Ahmed B."/>
            <person name="Halim A."/>
            <person name="Hossen Q.M.M."/>
            <person name="Hossain M.Z."/>
            <person name="Ahmed R."/>
            <person name="Khan M.M."/>
            <person name="Islam R."/>
            <person name="Rashid M.M."/>
            <person name="Khan S.A."/>
            <person name="Rahman M.S."/>
            <person name="Alam M."/>
        </authorList>
    </citation>
    <scope>NUCLEOTIDE SEQUENCE [LARGE SCALE GENOMIC DNA]</scope>
    <source>
        <strain evidence="2">cv. CVL-1</strain>
        <tissue evidence="1">Whole seedling</tissue>
    </source>
</reference>
<dbReference type="OrthoDB" id="10411244at2759"/>
<evidence type="ECO:0000313" key="2">
    <source>
        <dbReference type="Proteomes" id="UP000188268"/>
    </source>
</evidence>
<dbReference type="AlphaFoldDB" id="A0A1R3IMK8"/>
<gene>
    <name evidence="1" type="ORF">CCACVL1_11154</name>
</gene>
<keyword evidence="2" id="KW-1185">Reference proteome</keyword>
<dbReference type="EMBL" id="AWWV01009827">
    <property type="protein sequence ID" value="OMO83824.1"/>
    <property type="molecule type" value="Genomic_DNA"/>
</dbReference>
<protein>
    <submittedName>
        <fullName evidence="1">Uncharacterized protein</fullName>
    </submittedName>
</protein>
<organism evidence="1 2">
    <name type="scientific">Corchorus capsularis</name>
    <name type="common">Jute</name>
    <dbReference type="NCBI Taxonomy" id="210143"/>
    <lineage>
        <taxon>Eukaryota</taxon>
        <taxon>Viridiplantae</taxon>
        <taxon>Streptophyta</taxon>
        <taxon>Embryophyta</taxon>
        <taxon>Tracheophyta</taxon>
        <taxon>Spermatophyta</taxon>
        <taxon>Magnoliopsida</taxon>
        <taxon>eudicotyledons</taxon>
        <taxon>Gunneridae</taxon>
        <taxon>Pentapetalae</taxon>
        <taxon>rosids</taxon>
        <taxon>malvids</taxon>
        <taxon>Malvales</taxon>
        <taxon>Malvaceae</taxon>
        <taxon>Grewioideae</taxon>
        <taxon>Apeibeae</taxon>
        <taxon>Corchorus</taxon>
    </lineage>
</organism>
<feature type="non-terminal residue" evidence="1">
    <location>
        <position position="57"/>
    </location>
</feature>
<proteinExistence type="predicted"/>
<name>A0A1R3IMK8_COCAP</name>
<evidence type="ECO:0000313" key="1">
    <source>
        <dbReference type="EMBL" id="OMO83824.1"/>
    </source>
</evidence>
<sequence length="57" mass="6185">MKHKGFDIAGEKYHKVCGVIAQESLCGSAIAYVITSATSINVPQEPETRPSIDDKHL</sequence>
<dbReference type="Proteomes" id="UP000188268">
    <property type="component" value="Unassembled WGS sequence"/>
</dbReference>